<dbReference type="PROSITE" id="PS50132">
    <property type="entry name" value="RGS"/>
    <property type="match status" value="1"/>
</dbReference>
<evidence type="ECO:0000313" key="3">
    <source>
        <dbReference type="Proteomes" id="UP000008068"/>
    </source>
</evidence>
<dbReference type="STRING" id="135651.G0PAS3"/>
<keyword evidence="3" id="KW-1185">Reference proteome</keyword>
<evidence type="ECO:0000313" key="2">
    <source>
        <dbReference type="EMBL" id="EGT49977.1"/>
    </source>
</evidence>
<reference evidence="3" key="1">
    <citation type="submission" date="2011-07" db="EMBL/GenBank/DDBJ databases">
        <authorList>
            <consortium name="Caenorhabditis brenneri Sequencing and Analysis Consortium"/>
            <person name="Wilson R.K."/>
        </authorList>
    </citation>
    <scope>NUCLEOTIDE SEQUENCE [LARGE SCALE GENOMIC DNA]</scope>
    <source>
        <strain evidence="3">PB2801</strain>
    </source>
</reference>
<gene>
    <name evidence="2" type="ORF">CAEBREN_14846</name>
</gene>
<dbReference type="AlphaFoldDB" id="G0PAS3"/>
<accession>G0PAS3</accession>
<dbReference type="InParanoid" id="G0PAS3"/>
<organism evidence="3">
    <name type="scientific">Caenorhabditis brenneri</name>
    <name type="common">Nematode worm</name>
    <dbReference type="NCBI Taxonomy" id="135651"/>
    <lineage>
        <taxon>Eukaryota</taxon>
        <taxon>Metazoa</taxon>
        <taxon>Ecdysozoa</taxon>
        <taxon>Nematoda</taxon>
        <taxon>Chromadorea</taxon>
        <taxon>Rhabditida</taxon>
        <taxon>Rhabditina</taxon>
        <taxon>Rhabditomorpha</taxon>
        <taxon>Rhabditoidea</taxon>
        <taxon>Rhabditidae</taxon>
        <taxon>Peloderinae</taxon>
        <taxon>Caenorhabditis</taxon>
    </lineage>
</organism>
<protein>
    <recommendedName>
        <fullName evidence="1">RGS domain-containing protein</fullName>
    </recommendedName>
</protein>
<feature type="domain" description="RGS" evidence="1">
    <location>
        <begin position="107"/>
        <end position="187"/>
    </location>
</feature>
<dbReference type="EMBL" id="GL380188">
    <property type="protein sequence ID" value="EGT49977.1"/>
    <property type="molecule type" value="Genomic_DNA"/>
</dbReference>
<dbReference type="Proteomes" id="UP000008068">
    <property type="component" value="Unassembled WGS sequence"/>
</dbReference>
<dbReference type="InterPro" id="IPR016137">
    <property type="entry name" value="RGS"/>
</dbReference>
<dbReference type="HOGENOM" id="CLU_1448930_0_0_1"/>
<dbReference type="InterPro" id="IPR044926">
    <property type="entry name" value="RGS_subdomain_2"/>
</dbReference>
<dbReference type="Gene3D" id="1.10.167.10">
    <property type="entry name" value="Regulator of G-protein Signalling 4, domain 2"/>
    <property type="match status" value="1"/>
</dbReference>
<proteinExistence type="predicted"/>
<dbReference type="eggNOG" id="KOG3508">
    <property type="taxonomic scope" value="Eukaryota"/>
</dbReference>
<sequence length="187" mass="22631">MVGSHQDVETTRIACKDYVHWREGFEFRLTSKIDEIGVYLYRESDHHKYKRALIGYAFLKGDHLCSKNLVEQWNKQKLLNDFLVIQGLDRSSFKNPSKKDLDQWKTSVFKAIQDQLFETLFQKYCYNTGYMHEISLFKQLKKFRKMRFERRDRRKRVEIAIGIFQKYIKMHAPQRVRNLGRENVKKL</sequence>
<dbReference type="SUPFAM" id="SSF48097">
    <property type="entry name" value="Regulator of G-protein signaling, RGS"/>
    <property type="match status" value="1"/>
</dbReference>
<name>G0PAS3_CAEBE</name>
<dbReference type="InterPro" id="IPR036305">
    <property type="entry name" value="RGS_sf"/>
</dbReference>
<evidence type="ECO:0000259" key="1">
    <source>
        <dbReference type="PROSITE" id="PS50132"/>
    </source>
</evidence>